<evidence type="ECO:0000313" key="2">
    <source>
        <dbReference type="EMBL" id="THH36261.1"/>
    </source>
</evidence>
<organism evidence="2 3">
    <name type="scientific">Aliishimia ponticola</name>
    <dbReference type="NCBI Taxonomy" id="2499833"/>
    <lineage>
        <taxon>Bacteria</taxon>
        <taxon>Pseudomonadati</taxon>
        <taxon>Pseudomonadota</taxon>
        <taxon>Alphaproteobacteria</taxon>
        <taxon>Rhodobacterales</taxon>
        <taxon>Paracoccaceae</taxon>
        <taxon>Aliishimia</taxon>
    </lineage>
</organism>
<dbReference type="AlphaFoldDB" id="A0A4S4NDW8"/>
<evidence type="ECO:0000259" key="1">
    <source>
        <dbReference type="Pfam" id="PF07007"/>
    </source>
</evidence>
<sequence length="88" mass="9838">MNECAAAEYQRADAELNALWSYAKPSADQMGVGAQLLDAQRKWIAYRDAACTAEAEMFRGGSIQPLVWFQCMTRLTAQRSGDLRNFSN</sequence>
<evidence type="ECO:0000313" key="3">
    <source>
        <dbReference type="Proteomes" id="UP000306602"/>
    </source>
</evidence>
<gene>
    <name evidence="2" type="ORF">E4Z66_12740</name>
</gene>
<dbReference type="InterPro" id="IPR009739">
    <property type="entry name" value="LprI-like_N"/>
</dbReference>
<dbReference type="Proteomes" id="UP000306602">
    <property type="component" value="Unassembled WGS sequence"/>
</dbReference>
<dbReference type="PANTHER" id="PTHR39176:SF1">
    <property type="entry name" value="PERIPLASMIC PROTEIN"/>
    <property type="match status" value="1"/>
</dbReference>
<dbReference type="PANTHER" id="PTHR39176">
    <property type="entry name" value="PERIPLASMIC PROTEIN-RELATED"/>
    <property type="match status" value="1"/>
</dbReference>
<feature type="domain" description="Lysozyme inhibitor LprI-like N-terminal" evidence="1">
    <location>
        <begin position="1"/>
        <end position="83"/>
    </location>
</feature>
<accession>A0A4S4NDW8</accession>
<comment type="caution">
    <text evidence="2">The sequence shown here is derived from an EMBL/GenBank/DDBJ whole genome shotgun (WGS) entry which is preliminary data.</text>
</comment>
<protein>
    <submittedName>
        <fullName evidence="2">DUF1311 domain-containing protein</fullName>
    </submittedName>
</protein>
<reference evidence="2 3" key="1">
    <citation type="submission" date="2019-04" db="EMBL/GenBank/DDBJ databases">
        <title>Shimia ponticola sp. nov., isolated from seawater.</title>
        <authorList>
            <person name="Kim Y.-O."/>
            <person name="Yoon J.-H."/>
        </authorList>
    </citation>
    <scope>NUCLEOTIDE SEQUENCE [LARGE SCALE GENOMIC DNA]</scope>
    <source>
        <strain evidence="2 3">MYP11</strain>
    </source>
</reference>
<dbReference type="OrthoDB" id="7340239at2"/>
<dbReference type="Pfam" id="PF07007">
    <property type="entry name" value="LprI"/>
    <property type="match status" value="1"/>
</dbReference>
<proteinExistence type="predicted"/>
<dbReference type="Gene3D" id="1.20.1270.180">
    <property type="match status" value="1"/>
</dbReference>
<name>A0A4S4NDW8_9RHOB</name>
<keyword evidence="3" id="KW-1185">Reference proteome</keyword>
<dbReference type="EMBL" id="SRKY01000003">
    <property type="protein sequence ID" value="THH36261.1"/>
    <property type="molecule type" value="Genomic_DNA"/>
</dbReference>